<evidence type="ECO:0000256" key="3">
    <source>
        <dbReference type="ARBA" id="ARBA00022475"/>
    </source>
</evidence>
<dbReference type="EMBL" id="CP120682">
    <property type="protein sequence ID" value="WKN34635.1"/>
    <property type="molecule type" value="Genomic_DNA"/>
</dbReference>
<evidence type="ECO:0000256" key="6">
    <source>
        <dbReference type="ARBA" id="ARBA00023136"/>
    </source>
</evidence>
<dbReference type="Pfam" id="PF13440">
    <property type="entry name" value="Polysacc_synt_3"/>
    <property type="match status" value="1"/>
</dbReference>
<keyword evidence="3" id="KW-1003">Cell membrane</keyword>
<evidence type="ECO:0000256" key="4">
    <source>
        <dbReference type="ARBA" id="ARBA00022692"/>
    </source>
</evidence>
<reference evidence="9" key="2">
    <citation type="journal article" date="2024" name="Antonie Van Leeuwenhoek">
        <title>Roseihalotalea indica gen. nov., sp. nov., a halophilic Bacteroidetes from mesopelagic Southwest Indian Ocean with higher carbohydrate metabolic potential.</title>
        <authorList>
            <person name="Chen B."/>
            <person name="Zhang M."/>
            <person name="Lin D."/>
            <person name="Ye J."/>
            <person name="Tang K."/>
        </authorList>
    </citation>
    <scope>NUCLEOTIDE SEQUENCE</scope>
    <source>
        <strain evidence="9">TK19036</strain>
    </source>
</reference>
<evidence type="ECO:0000256" key="5">
    <source>
        <dbReference type="ARBA" id="ARBA00022989"/>
    </source>
</evidence>
<name>A0AA49GL89_9BACT</name>
<feature type="transmembrane region" description="Helical" evidence="7">
    <location>
        <begin position="87"/>
        <end position="109"/>
    </location>
</feature>
<dbReference type="PANTHER" id="PTHR30250:SF10">
    <property type="entry name" value="LIPOPOLYSACCHARIDE BIOSYNTHESIS PROTEIN WZXC"/>
    <property type="match status" value="1"/>
</dbReference>
<evidence type="ECO:0000313" key="9">
    <source>
        <dbReference type="EMBL" id="WKN34635.1"/>
    </source>
</evidence>
<gene>
    <name evidence="8" type="ORF">K4G66_19085</name>
    <name evidence="9" type="ORF">K4G66_19875</name>
</gene>
<feature type="transmembrane region" description="Helical" evidence="7">
    <location>
        <begin position="384"/>
        <end position="404"/>
    </location>
</feature>
<keyword evidence="5 7" id="KW-1133">Transmembrane helix</keyword>
<accession>A0AA49GL89</accession>
<sequence length="432" mass="48366">MKLWAKKFSENSFLKNASWMVGGSSLQAGIAFISNVVLARHLMPEDFGTFAIIQANISISSAIINLKLGSYVIKLSQEELNSQYSTISTLAILLSFINTLIGYILLMFWGMISTGSVLLLIDKFVAPIVLLQLSIYERKSNYKGISLIETSANTISHIASMILVFSGVGMIMLYARVLIETFLRLVYLIRKKELRRMPLKIIHYAELNNIISQVKGFWLDSLMEGVFERLLILIGGAILSEKQLGYFVQAKRLAITPHQLLQPIAFRVSYNFFSKAKEARTKLAMLYKILLSEFAVLLTVGLIIFIGGDVIIKTLFGNKWVESVVVLKCMLGVVTFLTLFNTYKSYYMASHSMLTFFKLGRVLQFVVLLVAVAGFSLFTSETNLLNGLSLSYSLAYVVPVLILIGHSMMQGVIPVDNQNYAYLLKKKKSSTV</sequence>
<dbReference type="GO" id="GO:0005886">
    <property type="term" value="C:plasma membrane"/>
    <property type="evidence" value="ECO:0007669"/>
    <property type="project" value="UniProtKB-SubCell"/>
</dbReference>
<organism evidence="9">
    <name type="scientific">Roseihalotalea indica</name>
    <dbReference type="NCBI Taxonomy" id="2867963"/>
    <lineage>
        <taxon>Bacteria</taxon>
        <taxon>Pseudomonadati</taxon>
        <taxon>Bacteroidota</taxon>
        <taxon>Cytophagia</taxon>
        <taxon>Cytophagales</taxon>
        <taxon>Catalimonadaceae</taxon>
        <taxon>Roseihalotalea</taxon>
    </lineage>
</organism>
<evidence type="ECO:0000313" key="8">
    <source>
        <dbReference type="EMBL" id="WKN34484.1"/>
    </source>
</evidence>
<feature type="transmembrane region" description="Helical" evidence="7">
    <location>
        <begin position="47"/>
        <end position="66"/>
    </location>
</feature>
<dbReference type="AlphaFoldDB" id="A0AA49GL89"/>
<feature type="transmembrane region" description="Helical" evidence="7">
    <location>
        <begin position="361"/>
        <end position="378"/>
    </location>
</feature>
<dbReference type="EMBL" id="CP120682">
    <property type="protein sequence ID" value="WKN34484.1"/>
    <property type="molecule type" value="Genomic_DNA"/>
</dbReference>
<feature type="transmembrane region" description="Helical" evidence="7">
    <location>
        <begin position="21"/>
        <end position="41"/>
    </location>
</feature>
<evidence type="ECO:0000256" key="1">
    <source>
        <dbReference type="ARBA" id="ARBA00004651"/>
    </source>
</evidence>
<dbReference type="InterPro" id="IPR050833">
    <property type="entry name" value="Poly_Biosynth_Transport"/>
</dbReference>
<reference evidence="9" key="1">
    <citation type="journal article" date="2023" name="Comput. Struct. Biotechnol. J.">
        <title>Discovery of a novel marine Bacteroidetes with a rich repertoire of carbohydrate-active enzymes.</title>
        <authorList>
            <person name="Chen B."/>
            <person name="Liu G."/>
            <person name="Chen Q."/>
            <person name="Wang H."/>
            <person name="Liu L."/>
            <person name="Tang K."/>
        </authorList>
    </citation>
    <scope>NUCLEOTIDE SEQUENCE</scope>
    <source>
        <strain evidence="9">TK19036</strain>
    </source>
</reference>
<proteinExistence type="inferred from homology"/>
<protein>
    <submittedName>
        <fullName evidence="9">Oligosaccharide flippase family protein</fullName>
    </submittedName>
</protein>
<keyword evidence="4 7" id="KW-0812">Transmembrane</keyword>
<dbReference type="PANTHER" id="PTHR30250">
    <property type="entry name" value="PST FAMILY PREDICTED COLANIC ACID TRANSPORTER"/>
    <property type="match status" value="1"/>
</dbReference>
<evidence type="ECO:0000256" key="2">
    <source>
        <dbReference type="ARBA" id="ARBA00007430"/>
    </source>
</evidence>
<comment type="subcellular location">
    <subcellularLocation>
        <location evidence="1">Cell membrane</location>
        <topology evidence="1">Multi-pass membrane protein</topology>
    </subcellularLocation>
</comment>
<keyword evidence="6 7" id="KW-0472">Membrane</keyword>
<comment type="similarity">
    <text evidence="2">Belongs to the polysaccharide synthase family.</text>
</comment>
<evidence type="ECO:0000256" key="7">
    <source>
        <dbReference type="SAM" id="Phobius"/>
    </source>
</evidence>
<feature type="transmembrane region" description="Helical" evidence="7">
    <location>
        <begin position="320"/>
        <end position="340"/>
    </location>
</feature>
<feature type="transmembrane region" description="Helical" evidence="7">
    <location>
        <begin position="285"/>
        <end position="308"/>
    </location>
</feature>